<protein>
    <submittedName>
        <fullName evidence="2">Uncharacterized protein</fullName>
    </submittedName>
</protein>
<feature type="non-terminal residue" evidence="2">
    <location>
        <position position="1"/>
    </location>
</feature>
<dbReference type="EMBL" id="CADCTR010003087">
    <property type="protein sequence ID" value="CAA9381520.1"/>
    <property type="molecule type" value="Genomic_DNA"/>
</dbReference>
<feature type="non-terminal residue" evidence="2">
    <location>
        <position position="39"/>
    </location>
</feature>
<gene>
    <name evidence="2" type="ORF">AVDCRST_MAG93-9210</name>
</gene>
<proteinExistence type="predicted"/>
<evidence type="ECO:0000256" key="1">
    <source>
        <dbReference type="SAM" id="MobiDB-lite"/>
    </source>
</evidence>
<name>A0A6J4NCN8_9CHLR</name>
<evidence type="ECO:0000313" key="2">
    <source>
        <dbReference type="EMBL" id="CAA9381520.1"/>
    </source>
</evidence>
<feature type="region of interest" description="Disordered" evidence="1">
    <location>
        <begin position="16"/>
        <end position="39"/>
    </location>
</feature>
<dbReference type="AlphaFoldDB" id="A0A6J4NCN8"/>
<reference evidence="2" key="1">
    <citation type="submission" date="2020-02" db="EMBL/GenBank/DDBJ databases">
        <authorList>
            <person name="Meier V. D."/>
        </authorList>
    </citation>
    <scope>NUCLEOTIDE SEQUENCE</scope>
    <source>
        <strain evidence="2">AVDCRST_MAG93</strain>
    </source>
</reference>
<organism evidence="2">
    <name type="scientific">uncultured Chloroflexia bacterium</name>
    <dbReference type="NCBI Taxonomy" id="1672391"/>
    <lineage>
        <taxon>Bacteria</taxon>
        <taxon>Bacillati</taxon>
        <taxon>Chloroflexota</taxon>
        <taxon>Chloroflexia</taxon>
        <taxon>environmental samples</taxon>
    </lineage>
</organism>
<sequence>ASGLGAYLARRVVDGDHRGRPSHQVMAGVRISSDREDRR</sequence>
<accession>A0A6J4NCN8</accession>